<evidence type="ECO:0000313" key="1">
    <source>
        <dbReference type="EMBL" id="KAL2850676.1"/>
    </source>
</evidence>
<reference evidence="1 2" key="1">
    <citation type="submission" date="2024-07" db="EMBL/GenBank/DDBJ databases">
        <title>Section-level genome sequencing and comparative genomics of Aspergillus sections Usti and Cavernicolus.</title>
        <authorList>
            <consortium name="Lawrence Berkeley National Laboratory"/>
            <person name="Nybo J.L."/>
            <person name="Vesth T.C."/>
            <person name="Theobald S."/>
            <person name="Frisvad J.C."/>
            <person name="Larsen T.O."/>
            <person name="Kjaerboelling I."/>
            <person name="Rothschild-Mancinelli K."/>
            <person name="Lyhne E.K."/>
            <person name="Kogle M.E."/>
            <person name="Barry K."/>
            <person name="Clum A."/>
            <person name="Na H."/>
            <person name="Ledsgaard L."/>
            <person name="Lin J."/>
            <person name="Lipzen A."/>
            <person name="Kuo A."/>
            <person name="Riley R."/>
            <person name="Mondo S."/>
            <person name="Labutti K."/>
            <person name="Haridas S."/>
            <person name="Pangalinan J."/>
            <person name="Salamov A.A."/>
            <person name="Simmons B.A."/>
            <person name="Magnuson J.K."/>
            <person name="Chen J."/>
            <person name="Drula E."/>
            <person name="Henrissat B."/>
            <person name="Wiebenga A."/>
            <person name="Lubbers R.J."/>
            <person name="Gomes A.C."/>
            <person name="Makela M.R."/>
            <person name="Stajich J."/>
            <person name="Grigoriev I.V."/>
            <person name="Mortensen U.H."/>
            <person name="De Vries R.P."/>
            <person name="Baker S.E."/>
            <person name="Andersen M.R."/>
        </authorList>
    </citation>
    <scope>NUCLEOTIDE SEQUENCE [LARGE SCALE GENOMIC DNA]</scope>
    <source>
        <strain evidence="1 2">CBS 123904</strain>
    </source>
</reference>
<sequence>MPTTPKIGVGLGLCVRSWGLVRSLKTCGKPAQAPALVQWTLGGARRAAGGGHGHRCRGRGGGGWQMTAIEQTCLELCVELLNQRHRTHKYESALVCIMSVRGWGEARRRDPDSYPPILSRVIKVARFMVVQKALWLDPRVREIIPQVDRQQPQAREW</sequence>
<accession>A0ABR4KEQ1</accession>
<keyword evidence="2" id="KW-1185">Reference proteome</keyword>
<dbReference type="EMBL" id="JBFXLU010000035">
    <property type="protein sequence ID" value="KAL2850676.1"/>
    <property type="molecule type" value="Genomic_DNA"/>
</dbReference>
<protein>
    <submittedName>
        <fullName evidence="1">Uncharacterized protein</fullName>
    </submittedName>
</protein>
<gene>
    <name evidence="1" type="ORF">BJY01DRAFT_209757</name>
</gene>
<comment type="caution">
    <text evidence="1">The sequence shown here is derived from an EMBL/GenBank/DDBJ whole genome shotgun (WGS) entry which is preliminary data.</text>
</comment>
<organism evidence="1 2">
    <name type="scientific">Aspergillus pseudoustus</name>
    <dbReference type="NCBI Taxonomy" id="1810923"/>
    <lineage>
        <taxon>Eukaryota</taxon>
        <taxon>Fungi</taxon>
        <taxon>Dikarya</taxon>
        <taxon>Ascomycota</taxon>
        <taxon>Pezizomycotina</taxon>
        <taxon>Eurotiomycetes</taxon>
        <taxon>Eurotiomycetidae</taxon>
        <taxon>Eurotiales</taxon>
        <taxon>Aspergillaceae</taxon>
        <taxon>Aspergillus</taxon>
        <taxon>Aspergillus subgen. Nidulantes</taxon>
    </lineage>
</organism>
<dbReference type="Proteomes" id="UP001610446">
    <property type="component" value="Unassembled WGS sequence"/>
</dbReference>
<proteinExistence type="predicted"/>
<evidence type="ECO:0000313" key="2">
    <source>
        <dbReference type="Proteomes" id="UP001610446"/>
    </source>
</evidence>
<name>A0ABR4KEQ1_9EURO</name>